<protein>
    <submittedName>
        <fullName evidence="7">Basic 7S globulin</fullName>
    </submittedName>
</protein>
<dbReference type="InterPro" id="IPR021109">
    <property type="entry name" value="Peptidase_aspartic_dom_sf"/>
</dbReference>
<evidence type="ECO:0000256" key="5">
    <source>
        <dbReference type="SAM" id="SignalP"/>
    </source>
</evidence>
<feature type="signal peptide" evidence="5">
    <location>
        <begin position="1"/>
        <end position="21"/>
    </location>
</feature>
<dbReference type="InterPro" id="IPR033121">
    <property type="entry name" value="PEPTIDASE_A1"/>
</dbReference>
<dbReference type="SUPFAM" id="SSF50630">
    <property type="entry name" value="Acid proteases"/>
    <property type="match status" value="1"/>
</dbReference>
<comment type="similarity">
    <text evidence="2">Belongs to the peptidase A1 family.</text>
</comment>
<dbReference type="Gene3D" id="2.40.70.10">
    <property type="entry name" value="Acid Proteases"/>
    <property type="match status" value="2"/>
</dbReference>
<dbReference type="Proteomes" id="UP001237642">
    <property type="component" value="Unassembled WGS sequence"/>
</dbReference>
<comment type="subcellular location">
    <subcellularLocation>
        <location evidence="1">Secreted</location>
        <location evidence="1">Extracellular space</location>
    </subcellularLocation>
</comment>
<dbReference type="Pfam" id="PF14543">
    <property type="entry name" value="TAXi_N"/>
    <property type="match status" value="1"/>
</dbReference>
<organism evidence="7 8">
    <name type="scientific">Heracleum sosnowskyi</name>
    <dbReference type="NCBI Taxonomy" id="360622"/>
    <lineage>
        <taxon>Eukaryota</taxon>
        <taxon>Viridiplantae</taxon>
        <taxon>Streptophyta</taxon>
        <taxon>Embryophyta</taxon>
        <taxon>Tracheophyta</taxon>
        <taxon>Spermatophyta</taxon>
        <taxon>Magnoliopsida</taxon>
        <taxon>eudicotyledons</taxon>
        <taxon>Gunneridae</taxon>
        <taxon>Pentapetalae</taxon>
        <taxon>asterids</taxon>
        <taxon>campanulids</taxon>
        <taxon>Apiales</taxon>
        <taxon>Apiaceae</taxon>
        <taxon>Apioideae</taxon>
        <taxon>apioid superclade</taxon>
        <taxon>Tordylieae</taxon>
        <taxon>Tordyliinae</taxon>
        <taxon>Heracleum</taxon>
    </lineage>
</organism>
<evidence type="ECO:0000256" key="4">
    <source>
        <dbReference type="ARBA" id="ARBA00022729"/>
    </source>
</evidence>
<evidence type="ECO:0000256" key="1">
    <source>
        <dbReference type="ARBA" id="ARBA00004239"/>
    </source>
</evidence>
<reference evidence="7" key="2">
    <citation type="submission" date="2023-05" db="EMBL/GenBank/DDBJ databases">
        <authorList>
            <person name="Schelkunov M.I."/>
        </authorList>
    </citation>
    <scope>NUCLEOTIDE SEQUENCE</scope>
    <source>
        <strain evidence="7">Hsosn_3</strain>
        <tissue evidence="7">Leaf</tissue>
    </source>
</reference>
<evidence type="ECO:0000313" key="7">
    <source>
        <dbReference type="EMBL" id="KAK1372974.1"/>
    </source>
</evidence>
<evidence type="ECO:0000259" key="6">
    <source>
        <dbReference type="PROSITE" id="PS51767"/>
    </source>
</evidence>
<evidence type="ECO:0000313" key="8">
    <source>
        <dbReference type="Proteomes" id="UP001237642"/>
    </source>
</evidence>
<dbReference type="PANTHER" id="PTHR47965">
    <property type="entry name" value="ASPARTYL PROTEASE-RELATED"/>
    <property type="match status" value="1"/>
</dbReference>
<evidence type="ECO:0000256" key="3">
    <source>
        <dbReference type="ARBA" id="ARBA00022525"/>
    </source>
</evidence>
<dbReference type="PANTHER" id="PTHR47965:SF22">
    <property type="entry name" value="EUKARYOTIC ASPARTYL PROTEASE FAMILY PROTEIN"/>
    <property type="match status" value="1"/>
</dbReference>
<gene>
    <name evidence="7" type="ORF">POM88_029167</name>
</gene>
<dbReference type="Pfam" id="PF14541">
    <property type="entry name" value="TAXi_C"/>
    <property type="match status" value="1"/>
</dbReference>
<dbReference type="PROSITE" id="PS51767">
    <property type="entry name" value="PEPTIDASE_A1"/>
    <property type="match status" value="1"/>
</dbReference>
<dbReference type="GO" id="GO:0006508">
    <property type="term" value="P:proteolysis"/>
    <property type="evidence" value="ECO:0007669"/>
    <property type="project" value="InterPro"/>
</dbReference>
<feature type="domain" description="Peptidase A1" evidence="6">
    <location>
        <begin position="43"/>
        <end position="417"/>
    </location>
</feature>
<keyword evidence="8" id="KW-1185">Reference proteome</keyword>
<evidence type="ECO:0000256" key="2">
    <source>
        <dbReference type="ARBA" id="ARBA00007447"/>
    </source>
</evidence>
<dbReference type="GO" id="GO:0004190">
    <property type="term" value="F:aspartic-type endopeptidase activity"/>
    <property type="evidence" value="ECO:0007669"/>
    <property type="project" value="InterPro"/>
</dbReference>
<reference evidence="7" key="1">
    <citation type="submission" date="2023-02" db="EMBL/GenBank/DDBJ databases">
        <title>Genome of toxic invasive species Heracleum sosnowskyi carries increased number of genes despite the absence of recent whole-genome duplications.</title>
        <authorList>
            <person name="Schelkunov M."/>
            <person name="Shtratnikova V."/>
            <person name="Makarenko M."/>
            <person name="Klepikova A."/>
            <person name="Omelchenko D."/>
            <person name="Novikova G."/>
            <person name="Obukhova E."/>
            <person name="Bogdanov V."/>
            <person name="Penin A."/>
            <person name="Logacheva M."/>
        </authorList>
    </citation>
    <scope>NUCLEOTIDE SEQUENCE</scope>
    <source>
        <strain evidence="7">Hsosn_3</strain>
        <tissue evidence="7">Leaf</tissue>
    </source>
</reference>
<dbReference type="CDD" id="cd05489">
    <property type="entry name" value="xylanase_inhibitor_I_like"/>
    <property type="match status" value="1"/>
</dbReference>
<proteinExistence type="inferred from homology"/>
<keyword evidence="4 5" id="KW-0732">Signal</keyword>
<comment type="caution">
    <text evidence="7">The sequence shown here is derived from an EMBL/GenBank/DDBJ whole genome shotgun (WGS) entry which is preliminary data.</text>
</comment>
<dbReference type="FunFam" id="2.40.70.10:FF:000041">
    <property type="entry name" value="Basic 7S globulin"/>
    <property type="match status" value="1"/>
</dbReference>
<dbReference type="InterPro" id="IPR033868">
    <property type="entry name" value="Xylanase_inhibitor_I-like"/>
</dbReference>
<dbReference type="FunFam" id="2.40.70.10:FF:000045">
    <property type="entry name" value="Basic 7S globulin"/>
    <property type="match status" value="1"/>
</dbReference>
<feature type="chain" id="PRO_5042228296" evidence="5">
    <location>
        <begin position="22"/>
        <end position="436"/>
    </location>
</feature>
<dbReference type="AlphaFoldDB" id="A0AAD8HUF2"/>
<dbReference type="InterPro" id="IPR032861">
    <property type="entry name" value="TAXi_N"/>
</dbReference>
<dbReference type="InterPro" id="IPR032799">
    <property type="entry name" value="TAXi_C"/>
</dbReference>
<accession>A0AAD8HUF2</accession>
<sequence length="436" mass="46361">MAHSFQTTLLSFLFIFSITQAQPSFRPTALVVPVKKDASTLQYVTTVNQRTPLVSTNLVIDLGGRFLWVDCDQNYVSSTYRPLRCRTSQCSLAGSIACGDCFDGPRPGCNNNTCGVFPENPVINTATGGEVAEDVISVQSTDGSSAGRLVTVPRFIFSCAPTFLLQNLASGVTGMAGLGRTRIALPSQFASAFSFNRKFAMCLSGSTSSNGVIIFGNDPYKFLPNIILSDQALTYTPLLINPVSTGATSTQGEPSVEYFIGVKSIKINSKTVSLNTSLLSISSEGNGGTKISTIKPYSVLETSIYKAVTEAFIKESAARNITRVASVAPFGACFSTNNVGSTRVGPSVPYIDLVLQSESVVWTITGSNSMVYVNDNVLCLGVVDGGSNPRTSIVIGGHQLEDNLLQFDLATSRLGFSSTLLGRRTTCANFNFTSTA</sequence>
<dbReference type="GO" id="GO:0005576">
    <property type="term" value="C:extracellular region"/>
    <property type="evidence" value="ECO:0007669"/>
    <property type="project" value="UniProtKB-SubCell"/>
</dbReference>
<name>A0AAD8HUF2_9APIA</name>
<dbReference type="InterPro" id="IPR001461">
    <property type="entry name" value="Aspartic_peptidase_A1"/>
</dbReference>
<keyword evidence="3" id="KW-0964">Secreted</keyword>
<dbReference type="EMBL" id="JAUIZM010000007">
    <property type="protein sequence ID" value="KAK1372974.1"/>
    <property type="molecule type" value="Genomic_DNA"/>
</dbReference>